<evidence type="ECO:0000313" key="3">
    <source>
        <dbReference type="Proteomes" id="UP001170481"/>
    </source>
</evidence>
<proteinExistence type="predicted"/>
<evidence type="ECO:0000313" key="2">
    <source>
        <dbReference type="EMBL" id="MDO6672096.1"/>
    </source>
</evidence>
<dbReference type="Pfam" id="PF11948">
    <property type="entry name" value="DUF3465"/>
    <property type="match status" value="1"/>
</dbReference>
<keyword evidence="1" id="KW-0812">Transmembrane</keyword>
<dbReference type="RefSeq" id="WP_244995011.1">
    <property type="nucleotide sequence ID" value="NZ_JAHKQM010000010.1"/>
</dbReference>
<organism evidence="2 3">
    <name type="scientific">Cobetia amphilecti</name>
    <dbReference type="NCBI Taxonomy" id="1055104"/>
    <lineage>
        <taxon>Bacteria</taxon>
        <taxon>Pseudomonadati</taxon>
        <taxon>Pseudomonadota</taxon>
        <taxon>Gammaproteobacteria</taxon>
        <taxon>Oceanospirillales</taxon>
        <taxon>Halomonadaceae</taxon>
        <taxon>Cobetia</taxon>
    </lineage>
</organism>
<sequence>MRRTGTRGRRPLWVIILVVAMAGISQLTGNGNFSLSQLWNDFQSPQAEATQGDGASSADESRLRRAISAQQSDVQVRGVGEVTRLLRDDLKGSRHQKFLIRVAGGTTILVAHNIDLAPRIDSLQVGDRIGFYGEYEWTDKGGVIHWTHHDPGGRHVDGWLEHAGRRYE</sequence>
<feature type="transmembrane region" description="Helical" evidence="1">
    <location>
        <begin position="12"/>
        <end position="29"/>
    </location>
</feature>
<dbReference type="InterPro" id="IPR021856">
    <property type="entry name" value="DUF3465"/>
</dbReference>
<dbReference type="AlphaFoldDB" id="A0AAP4X0P2"/>
<name>A0AAP4X0P2_9GAMM</name>
<dbReference type="EMBL" id="JAUORK010000008">
    <property type="protein sequence ID" value="MDO6672096.1"/>
    <property type="molecule type" value="Genomic_DNA"/>
</dbReference>
<protein>
    <submittedName>
        <fullName evidence="2">DUF3465 domain-containing protein</fullName>
    </submittedName>
</protein>
<evidence type="ECO:0000256" key="1">
    <source>
        <dbReference type="SAM" id="Phobius"/>
    </source>
</evidence>
<keyword evidence="1" id="KW-0472">Membrane</keyword>
<gene>
    <name evidence="2" type="ORF">Q4535_08170</name>
</gene>
<keyword evidence="1" id="KW-1133">Transmembrane helix</keyword>
<accession>A0AAP4X0P2</accession>
<comment type="caution">
    <text evidence="2">The sequence shown here is derived from an EMBL/GenBank/DDBJ whole genome shotgun (WGS) entry which is preliminary data.</text>
</comment>
<reference evidence="2" key="1">
    <citation type="submission" date="2023-07" db="EMBL/GenBank/DDBJ databases">
        <title>Genome content predicts the carbon catabolic preferences of heterotrophic bacteria.</title>
        <authorList>
            <person name="Gralka M."/>
        </authorList>
    </citation>
    <scope>NUCLEOTIDE SEQUENCE</scope>
    <source>
        <strain evidence="2">C2R13</strain>
    </source>
</reference>
<dbReference type="Proteomes" id="UP001170481">
    <property type="component" value="Unassembled WGS sequence"/>
</dbReference>